<gene>
    <name evidence="2" type="ORF">PSON_ATCC_30995.1.T3350002</name>
</gene>
<dbReference type="OrthoDB" id="10599412at2759"/>
<dbReference type="Proteomes" id="UP000692954">
    <property type="component" value="Unassembled WGS sequence"/>
</dbReference>
<organism evidence="2 3">
    <name type="scientific">Paramecium sonneborni</name>
    <dbReference type="NCBI Taxonomy" id="65129"/>
    <lineage>
        <taxon>Eukaryota</taxon>
        <taxon>Sar</taxon>
        <taxon>Alveolata</taxon>
        <taxon>Ciliophora</taxon>
        <taxon>Intramacronucleata</taxon>
        <taxon>Oligohymenophorea</taxon>
        <taxon>Peniculida</taxon>
        <taxon>Parameciidae</taxon>
        <taxon>Paramecium</taxon>
    </lineage>
</organism>
<accession>A0A8S1RTZ1</accession>
<reference evidence="2" key="1">
    <citation type="submission" date="2021-01" db="EMBL/GenBank/DDBJ databases">
        <authorList>
            <consortium name="Genoscope - CEA"/>
            <person name="William W."/>
        </authorList>
    </citation>
    <scope>NUCLEOTIDE SEQUENCE</scope>
</reference>
<proteinExistence type="predicted"/>
<feature type="transmembrane region" description="Helical" evidence="1">
    <location>
        <begin position="97"/>
        <end position="119"/>
    </location>
</feature>
<keyword evidence="1" id="KW-0812">Transmembrane</keyword>
<name>A0A8S1RTZ1_9CILI</name>
<dbReference type="EMBL" id="CAJJDN010000335">
    <property type="protein sequence ID" value="CAD8130822.1"/>
    <property type="molecule type" value="Genomic_DNA"/>
</dbReference>
<keyword evidence="1" id="KW-0472">Membrane</keyword>
<evidence type="ECO:0008006" key="4">
    <source>
        <dbReference type="Google" id="ProtNLM"/>
    </source>
</evidence>
<dbReference type="AlphaFoldDB" id="A0A8S1RTZ1"/>
<evidence type="ECO:0000313" key="2">
    <source>
        <dbReference type="EMBL" id="CAD8130822.1"/>
    </source>
</evidence>
<protein>
    <recommendedName>
        <fullName evidence="4">Transmembrane protein</fullName>
    </recommendedName>
</protein>
<evidence type="ECO:0000256" key="1">
    <source>
        <dbReference type="SAM" id="Phobius"/>
    </source>
</evidence>
<keyword evidence="3" id="KW-1185">Reference proteome</keyword>
<comment type="caution">
    <text evidence="2">The sequence shown here is derived from an EMBL/GenBank/DDBJ whole genome shotgun (WGS) entry which is preliminary data.</text>
</comment>
<evidence type="ECO:0000313" key="3">
    <source>
        <dbReference type="Proteomes" id="UP000692954"/>
    </source>
</evidence>
<keyword evidence="1" id="KW-1133">Transmembrane helix</keyword>
<sequence>MIFKIVVPQKSLLSNQFLIYLMSTNTNRHLITLDMRKIMLKPILYCRKDIKIKGFVQIVSLHIVNDNAHPAFWGKICGLKVNFGKRSYSENPLQLQIGLLVEQKAFCIFQLIIFLQIILKFQRRNRRIRNELINKI</sequence>